<dbReference type="DNASU" id="1145173"/>
<gene>
    <name evidence="1" type="ordered locus">y0226</name>
</gene>
<dbReference type="AlphaFoldDB" id="Q8CLU2"/>
<reference evidence="1 2" key="1">
    <citation type="journal article" date="2002" name="J. Bacteriol.">
        <title>Genome sequence of Yersinia pestis KIM.</title>
        <authorList>
            <person name="Deng W."/>
            <person name="Burland V."/>
            <person name="Plunkett G.III."/>
            <person name="Boutin A."/>
            <person name="Mayhew G.F."/>
            <person name="Liss P."/>
            <person name="Perna N.T."/>
            <person name="Rose D.J."/>
            <person name="Mau B."/>
            <person name="Zhou S."/>
            <person name="Schwartz D.C."/>
            <person name="Fetherston J.D."/>
            <person name="Lindler L.E."/>
            <person name="Brubaker R.R."/>
            <person name="Plana G.V."/>
            <person name="Straley S.C."/>
            <person name="McDonough K.A."/>
            <person name="Nilles M.L."/>
            <person name="Matson J.S."/>
            <person name="Blattner F.R."/>
            <person name="Perry R.D."/>
        </authorList>
    </citation>
    <scope>NUCLEOTIDE SEQUENCE [LARGE SCALE GENOMIC DNA]</scope>
    <source>
        <strain evidence="2">KIM10+ / Biovar Mediaevalis</strain>
    </source>
</reference>
<organism evidence="1 2">
    <name type="scientific">Yersinia pestis</name>
    <dbReference type="NCBI Taxonomy" id="632"/>
    <lineage>
        <taxon>Bacteria</taxon>
        <taxon>Pseudomonadati</taxon>
        <taxon>Pseudomonadota</taxon>
        <taxon>Gammaproteobacteria</taxon>
        <taxon>Enterobacterales</taxon>
        <taxon>Yersiniaceae</taxon>
        <taxon>Yersinia</taxon>
    </lineage>
</organism>
<accession>Q8CLU2</accession>
<dbReference type="HOGENOM" id="CLU_2048843_0_0_6"/>
<protein>
    <submittedName>
        <fullName evidence="1">Uncharacterized protein</fullName>
    </submittedName>
</protein>
<dbReference type="KEGG" id="ypk:y0226"/>
<proteinExistence type="predicted"/>
<dbReference type="EMBL" id="AE009952">
    <property type="protein sequence ID" value="AAM83820.1"/>
    <property type="molecule type" value="Genomic_DNA"/>
</dbReference>
<evidence type="ECO:0000313" key="1">
    <source>
        <dbReference type="EMBL" id="AAM83820.1"/>
    </source>
</evidence>
<dbReference type="IntAct" id="Q8CLU2">
    <property type="interactions" value="2"/>
</dbReference>
<evidence type="ECO:0000313" key="2">
    <source>
        <dbReference type="Proteomes" id="UP000002490"/>
    </source>
</evidence>
<name>Q8CLU2_YERPE</name>
<sequence>MGPPFDFLLNICSCQTANCFNKSKGVFITDPKLKALLNPQPSWGFSGHKKNLPPCRFFCAYDTGTDIKNTALPRAPESPADIIAAQKNHVTGQETVIWLNYLTILAGSPFIHLEQCETVV</sequence>
<dbReference type="Proteomes" id="UP000002490">
    <property type="component" value="Chromosome"/>
</dbReference>